<dbReference type="EMBL" id="JBBMFD010000005">
    <property type="protein sequence ID" value="MEQ2440084.1"/>
    <property type="molecule type" value="Genomic_DNA"/>
</dbReference>
<dbReference type="InterPro" id="IPR036721">
    <property type="entry name" value="RCK_C_sf"/>
</dbReference>
<dbReference type="InterPro" id="IPR036291">
    <property type="entry name" value="NAD(P)-bd_dom_sf"/>
</dbReference>
<gene>
    <name evidence="9" type="ORF">WMO26_04510</name>
</gene>
<organism evidence="9 10">
    <name type="scientific">Solibaculum intestinale</name>
    <dbReference type="NCBI Taxonomy" id="3133165"/>
    <lineage>
        <taxon>Bacteria</taxon>
        <taxon>Bacillati</taxon>
        <taxon>Bacillota</taxon>
        <taxon>Clostridia</taxon>
        <taxon>Eubacteriales</taxon>
        <taxon>Oscillospiraceae</taxon>
        <taxon>Solibaculum</taxon>
    </lineage>
</organism>
<proteinExistence type="predicted"/>
<evidence type="ECO:0000256" key="1">
    <source>
        <dbReference type="ARBA" id="ARBA00017378"/>
    </source>
</evidence>
<evidence type="ECO:0000256" key="3">
    <source>
        <dbReference type="ARBA" id="ARBA00022538"/>
    </source>
</evidence>
<dbReference type="SUPFAM" id="SSF116726">
    <property type="entry name" value="TrkA C-terminal domain-like"/>
    <property type="match status" value="1"/>
</dbReference>
<dbReference type="PRINTS" id="PR00335">
    <property type="entry name" value="KUPTAKETRKA"/>
</dbReference>
<dbReference type="PROSITE" id="PS51201">
    <property type="entry name" value="RCK_N"/>
    <property type="match status" value="1"/>
</dbReference>
<evidence type="ECO:0000256" key="4">
    <source>
        <dbReference type="ARBA" id="ARBA00022958"/>
    </source>
</evidence>
<reference evidence="9 10" key="1">
    <citation type="submission" date="2024-03" db="EMBL/GenBank/DDBJ databases">
        <title>Human intestinal bacterial collection.</title>
        <authorList>
            <person name="Pauvert C."/>
            <person name="Hitch T.C.A."/>
            <person name="Clavel T."/>
        </authorList>
    </citation>
    <scope>NUCLEOTIDE SEQUENCE [LARGE SCALE GENOMIC DNA]</scope>
    <source>
        <strain evidence="9 10">CLA-JM-H44</strain>
    </source>
</reference>
<comment type="caution">
    <text evidence="9">The sequence shown here is derived from an EMBL/GenBank/DDBJ whole genome shotgun (WGS) entry which is preliminary data.</text>
</comment>
<feature type="domain" description="RCK C-terminal" evidence="8">
    <location>
        <begin position="136"/>
        <end position="217"/>
    </location>
</feature>
<dbReference type="Pfam" id="PF02080">
    <property type="entry name" value="TrkA_C"/>
    <property type="match status" value="1"/>
</dbReference>
<dbReference type="PROSITE" id="PS51202">
    <property type="entry name" value="RCK_C"/>
    <property type="match status" value="1"/>
</dbReference>
<dbReference type="RefSeq" id="WP_349218451.1">
    <property type="nucleotide sequence ID" value="NZ_JBBMFD010000005.1"/>
</dbReference>
<evidence type="ECO:0000256" key="5">
    <source>
        <dbReference type="ARBA" id="ARBA00023027"/>
    </source>
</evidence>
<dbReference type="Proteomes" id="UP001489509">
    <property type="component" value="Unassembled WGS sequence"/>
</dbReference>
<name>A0ABV1DZL2_9FIRM</name>
<dbReference type="Gene3D" id="3.40.50.720">
    <property type="entry name" value="NAD(P)-binding Rossmann-like Domain"/>
    <property type="match status" value="1"/>
</dbReference>
<accession>A0ABV1DZL2</accession>
<keyword evidence="4" id="KW-0630">Potassium</keyword>
<protein>
    <recommendedName>
        <fullName evidence="1">Trk system potassium uptake protein TrkA</fullName>
    </recommendedName>
</protein>
<dbReference type="InterPro" id="IPR006036">
    <property type="entry name" value="K_uptake_TrkA"/>
</dbReference>
<evidence type="ECO:0000313" key="10">
    <source>
        <dbReference type="Proteomes" id="UP001489509"/>
    </source>
</evidence>
<evidence type="ECO:0000259" key="7">
    <source>
        <dbReference type="PROSITE" id="PS51201"/>
    </source>
</evidence>
<keyword evidence="2" id="KW-0813">Transport</keyword>
<feature type="domain" description="RCK N-terminal" evidence="7">
    <location>
        <begin position="1"/>
        <end position="119"/>
    </location>
</feature>
<dbReference type="PANTHER" id="PTHR43833:SF5">
    <property type="entry name" value="TRK SYSTEM POTASSIUM UPTAKE PROTEIN TRKA"/>
    <property type="match status" value="1"/>
</dbReference>
<dbReference type="InterPro" id="IPR050721">
    <property type="entry name" value="Trk_Ktr_HKT_K-transport"/>
</dbReference>
<evidence type="ECO:0000256" key="2">
    <source>
        <dbReference type="ARBA" id="ARBA00022448"/>
    </source>
</evidence>
<keyword evidence="5" id="KW-0520">NAD</keyword>
<dbReference type="Pfam" id="PF02254">
    <property type="entry name" value="TrkA_N"/>
    <property type="match status" value="1"/>
</dbReference>
<dbReference type="InterPro" id="IPR006037">
    <property type="entry name" value="RCK_C"/>
</dbReference>
<sequence length="220" mass="23722">MKIIIVGGGKVGYYLCKSLLENGHDIRLIETNKEACTRIANELDIPVVCGDGTTIESLDSAGASDCDALVAVTGKDENNLIACQLGRVRFRAKKTIARSNNPKNLEIMRKLGVDIPVSSTGLITSLIEQTVDTVGIRLLASIHGEGVICEIKVPENAAVSNMRISKIPLPEECIIVSVVRRGEFFIPRGNTIIQPGDELVAVSTSKDRKQLVKTLTAVKK</sequence>
<keyword evidence="6" id="KW-0406">Ion transport</keyword>
<evidence type="ECO:0000313" key="9">
    <source>
        <dbReference type="EMBL" id="MEQ2440084.1"/>
    </source>
</evidence>
<dbReference type="Gene3D" id="3.30.70.1450">
    <property type="entry name" value="Regulator of K+ conductance, C-terminal domain"/>
    <property type="match status" value="1"/>
</dbReference>
<keyword evidence="3" id="KW-0633">Potassium transport</keyword>
<evidence type="ECO:0000259" key="8">
    <source>
        <dbReference type="PROSITE" id="PS51202"/>
    </source>
</evidence>
<keyword evidence="10" id="KW-1185">Reference proteome</keyword>
<evidence type="ECO:0000256" key="6">
    <source>
        <dbReference type="ARBA" id="ARBA00023065"/>
    </source>
</evidence>
<dbReference type="PANTHER" id="PTHR43833">
    <property type="entry name" value="POTASSIUM CHANNEL PROTEIN 2-RELATED-RELATED"/>
    <property type="match status" value="1"/>
</dbReference>
<dbReference type="SUPFAM" id="SSF51735">
    <property type="entry name" value="NAD(P)-binding Rossmann-fold domains"/>
    <property type="match status" value="1"/>
</dbReference>
<dbReference type="InterPro" id="IPR003148">
    <property type="entry name" value="RCK_N"/>
</dbReference>